<name>A0A8S1UNK6_PAROT</name>
<comment type="caution">
    <text evidence="3">The sequence shown here is derived from an EMBL/GenBank/DDBJ whole genome shotgun (WGS) entry which is preliminary data.</text>
</comment>
<evidence type="ECO:0000313" key="3">
    <source>
        <dbReference type="EMBL" id="CAD8166225.1"/>
    </source>
</evidence>
<dbReference type="AlphaFoldDB" id="A0A8S1UNK6"/>
<organism evidence="3 4">
    <name type="scientific">Paramecium octaurelia</name>
    <dbReference type="NCBI Taxonomy" id="43137"/>
    <lineage>
        <taxon>Eukaryota</taxon>
        <taxon>Sar</taxon>
        <taxon>Alveolata</taxon>
        <taxon>Ciliophora</taxon>
        <taxon>Intramacronucleata</taxon>
        <taxon>Oligohymenophorea</taxon>
        <taxon>Peniculida</taxon>
        <taxon>Parameciidae</taxon>
        <taxon>Paramecium</taxon>
    </lineage>
</organism>
<feature type="coiled-coil region" evidence="1">
    <location>
        <begin position="145"/>
        <end position="207"/>
    </location>
</feature>
<proteinExistence type="predicted"/>
<dbReference type="Proteomes" id="UP000683925">
    <property type="component" value="Unassembled WGS sequence"/>
</dbReference>
<keyword evidence="4" id="KW-1185">Reference proteome</keyword>
<dbReference type="InterPro" id="IPR019448">
    <property type="entry name" value="NT-C2"/>
</dbReference>
<keyword evidence="1" id="KW-0175">Coiled coil</keyword>
<evidence type="ECO:0000259" key="2">
    <source>
        <dbReference type="Pfam" id="PF10358"/>
    </source>
</evidence>
<dbReference type="Pfam" id="PF10358">
    <property type="entry name" value="NT-C2"/>
    <property type="match status" value="1"/>
</dbReference>
<dbReference type="EMBL" id="CAJJDP010000048">
    <property type="protein sequence ID" value="CAD8166225.1"/>
    <property type="molecule type" value="Genomic_DNA"/>
</dbReference>
<gene>
    <name evidence="3" type="ORF">POCTA_138.1.T0480049</name>
</gene>
<evidence type="ECO:0000313" key="4">
    <source>
        <dbReference type="Proteomes" id="UP000683925"/>
    </source>
</evidence>
<accession>A0A8S1UNK6</accession>
<sequence>MQQILTYTIIFKRLQLTLNSDIAFNIEIKSQDKHVSLLNYMKINHQYEQYMEVKCVVTKVNLKYEEKIRKLNVVLSDGKSKRIAGFAKFDISVALNLNMRQKEYSINLIQCPDTKAFVEFTLLINSLDFLYSNNDIDSMTSKALSQNESEEIKKLKLENVQLKDELIKLKQDLQIVEAQYQFQGRQYQQLQKQLEERTIENNDLQYKVQQLCNLNSVCIEKIKYYEKLHSNQTQSQKQK</sequence>
<dbReference type="OrthoDB" id="290377at2759"/>
<evidence type="ECO:0000256" key="1">
    <source>
        <dbReference type="SAM" id="Coils"/>
    </source>
</evidence>
<feature type="domain" description="C2 NT-type" evidence="2">
    <location>
        <begin position="33"/>
        <end position="123"/>
    </location>
</feature>
<protein>
    <recommendedName>
        <fullName evidence="2">C2 NT-type domain-containing protein</fullName>
    </recommendedName>
</protein>
<dbReference type="OMA" id="YMEVKCV"/>
<reference evidence="3" key="1">
    <citation type="submission" date="2021-01" db="EMBL/GenBank/DDBJ databases">
        <authorList>
            <consortium name="Genoscope - CEA"/>
            <person name="William W."/>
        </authorList>
    </citation>
    <scope>NUCLEOTIDE SEQUENCE</scope>
</reference>